<dbReference type="Pfam" id="PF00005">
    <property type="entry name" value="ABC_tran"/>
    <property type="match status" value="1"/>
</dbReference>
<dbReference type="InterPro" id="IPR017871">
    <property type="entry name" value="ABC_transporter-like_CS"/>
</dbReference>
<keyword evidence="10" id="KW-1185">Reference proteome</keyword>
<name>A0A0J8VPQ2_9ENTR</name>
<evidence type="ECO:0000256" key="1">
    <source>
        <dbReference type="ARBA" id="ARBA00022448"/>
    </source>
</evidence>
<protein>
    <submittedName>
        <fullName evidence="9">Sugar ABC transporter ATP-binding protein</fullName>
    </submittedName>
</protein>
<keyword evidence="6 9" id="KW-0067">ATP-binding</keyword>
<keyword evidence="3" id="KW-0997">Cell inner membrane</keyword>
<comment type="caution">
    <text evidence="9">The sequence shown here is derived from an EMBL/GenBank/DDBJ whole genome shotgun (WGS) entry which is preliminary data.</text>
</comment>
<evidence type="ECO:0000256" key="3">
    <source>
        <dbReference type="ARBA" id="ARBA00022519"/>
    </source>
</evidence>
<dbReference type="STRING" id="1121863.GCA_000621185_02423"/>
<dbReference type="AlphaFoldDB" id="A0A0J8VPQ2"/>
<evidence type="ECO:0000256" key="5">
    <source>
        <dbReference type="ARBA" id="ARBA00022741"/>
    </source>
</evidence>
<evidence type="ECO:0000313" key="9">
    <source>
        <dbReference type="EMBL" id="KMV34500.1"/>
    </source>
</evidence>
<accession>A0A0J8VPQ2</accession>
<dbReference type="Pfam" id="PF17912">
    <property type="entry name" value="OB_MalK"/>
    <property type="match status" value="1"/>
</dbReference>
<keyword evidence="1" id="KW-0813">Transport</keyword>
<dbReference type="Gene3D" id="2.40.50.100">
    <property type="match status" value="2"/>
</dbReference>
<keyword evidence="5" id="KW-0547">Nucleotide-binding</keyword>
<dbReference type="FunFam" id="3.40.50.300:FF:000042">
    <property type="entry name" value="Maltose/maltodextrin ABC transporter, ATP-binding protein"/>
    <property type="match status" value="1"/>
</dbReference>
<dbReference type="PANTHER" id="PTHR43875">
    <property type="entry name" value="MALTODEXTRIN IMPORT ATP-BINDING PROTEIN MSMX"/>
    <property type="match status" value="1"/>
</dbReference>
<dbReference type="SUPFAM" id="SSF52540">
    <property type="entry name" value="P-loop containing nucleoside triphosphate hydrolases"/>
    <property type="match status" value="1"/>
</dbReference>
<reference evidence="9 10" key="1">
    <citation type="submission" date="2015-06" db="EMBL/GenBank/DDBJ databases">
        <title>Genome sequencing of Cronobacter sp. strain DJ34 isolated from petroleum contaminated sludge of Duliajan Oil Fields, Assam, India.</title>
        <authorList>
            <person name="Pal S."/>
            <person name="Banerjee T.D."/>
            <person name="Roy A."/>
            <person name="Sar P."/>
            <person name="Kazy S.K."/>
        </authorList>
    </citation>
    <scope>NUCLEOTIDE SEQUENCE [LARGE SCALE GENOMIC DNA]</scope>
    <source>
        <strain evidence="9 10">DJ34</strain>
    </source>
</reference>
<dbReference type="EMBL" id="LFEJ01000014">
    <property type="protein sequence ID" value="KMV34500.1"/>
    <property type="molecule type" value="Genomic_DNA"/>
</dbReference>
<dbReference type="InterPro" id="IPR047641">
    <property type="entry name" value="ABC_transpr_MalK/UgpC-like"/>
</dbReference>
<dbReference type="OrthoDB" id="9802264at2"/>
<dbReference type="InterPro" id="IPR015855">
    <property type="entry name" value="ABC_transpr_MalK-like"/>
</dbReference>
<dbReference type="InterPro" id="IPR040582">
    <property type="entry name" value="OB_MalK-like"/>
</dbReference>
<dbReference type="RefSeq" id="WP_024555509.1">
    <property type="nucleotide sequence ID" value="NZ_LFEJ01000014.1"/>
</dbReference>
<dbReference type="PROSITE" id="PS00211">
    <property type="entry name" value="ABC_TRANSPORTER_1"/>
    <property type="match status" value="1"/>
</dbReference>
<keyword evidence="4" id="KW-0762">Sugar transport</keyword>
<evidence type="ECO:0000259" key="8">
    <source>
        <dbReference type="PROSITE" id="PS50893"/>
    </source>
</evidence>
<dbReference type="SUPFAM" id="SSF50331">
    <property type="entry name" value="MOP-like"/>
    <property type="match status" value="1"/>
</dbReference>
<dbReference type="InterPro" id="IPR027417">
    <property type="entry name" value="P-loop_NTPase"/>
</dbReference>
<dbReference type="SMART" id="SM00382">
    <property type="entry name" value="AAA"/>
    <property type="match status" value="1"/>
</dbReference>
<organism evidence="9 10">
    <name type="scientific">Franconibacter pulveris</name>
    <dbReference type="NCBI Taxonomy" id="435910"/>
    <lineage>
        <taxon>Bacteria</taxon>
        <taxon>Pseudomonadati</taxon>
        <taxon>Pseudomonadota</taxon>
        <taxon>Gammaproteobacteria</taxon>
        <taxon>Enterobacterales</taxon>
        <taxon>Enterobacteriaceae</taxon>
        <taxon>Franconibacter</taxon>
    </lineage>
</organism>
<feature type="domain" description="ABC transporter" evidence="8">
    <location>
        <begin position="4"/>
        <end position="240"/>
    </location>
</feature>
<evidence type="ECO:0000256" key="2">
    <source>
        <dbReference type="ARBA" id="ARBA00022475"/>
    </source>
</evidence>
<evidence type="ECO:0000313" key="10">
    <source>
        <dbReference type="Proteomes" id="UP000037315"/>
    </source>
</evidence>
<dbReference type="NCBIfam" id="NF008653">
    <property type="entry name" value="PRK11650.1"/>
    <property type="match status" value="1"/>
</dbReference>
<dbReference type="GO" id="GO:0016887">
    <property type="term" value="F:ATP hydrolysis activity"/>
    <property type="evidence" value="ECO:0007669"/>
    <property type="project" value="InterPro"/>
</dbReference>
<gene>
    <name evidence="9" type="ORF">ACH50_10105</name>
</gene>
<dbReference type="Proteomes" id="UP000037315">
    <property type="component" value="Unassembled WGS sequence"/>
</dbReference>
<dbReference type="PANTHER" id="PTHR43875:SF3">
    <property type="entry name" value="MALTOSE_MALTODEXTRIN IMPORT ATP-BINDING PROTEIN MALK"/>
    <property type="match status" value="1"/>
</dbReference>
<dbReference type="PATRIC" id="fig|1656095.3.peg.1043"/>
<evidence type="ECO:0000256" key="6">
    <source>
        <dbReference type="ARBA" id="ARBA00022840"/>
    </source>
</evidence>
<dbReference type="Gene3D" id="3.40.50.300">
    <property type="entry name" value="P-loop containing nucleotide triphosphate hydrolases"/>
    <property type="match status" value="1"/>
</dbReference>
<sequence length="375" mass="41677">MAEVIFNKLEKVYSNGFKAVHGIDLKIADGEFMVIVGPSGCAKSTTLRMLAGLETISGGEVKIGEKVVNNLAPKERGIAMVFQNYALYPHMTVRENLAFGLKLSKLPKEQIARQVDEAAKILELDELLDRLPRQLSGGQAQRVAVGRAIVKKPDVFLFDEPLSNLDAKLRASMRIRISDLHKQLKQSGKPATTVYVTHDQTEAMTMGDRICVMKLGHIMQVDTPDNLYHFPKNMFVAGFIGAPEMNIKPGKVVEKAGRLFVTVGNDTLALTDRQQEKLAGYVGQDVFFGVRPEYVCVSDAPYAEACGAGELVRVENMGHEFFVYLKVADFELTCRIPSDEAKPMIAKGLNRKVYFKFDMNKCHIFDAKTEQNISL</sequence>
<evidence type="ECO:0000256" key="4">
    <source>
        <dbReference type="ARBA" id="ARBA00022597"/>
    </source>
</evidence>
<dbReference type="GO" id="GO:0015423">
    <property type="term" value="F:ABC-type maltose transporter activity"/>
    <property type="evidence" value="ECO:0007669"/>
    <property type="project" value="TreeGrafter"/>
</dbReference>
<dbReference type="CDD" id="cd03301">
    <property type="entry name" value="ABC_MalK_N"/>
    <property type="match status" value="1"/>
</dbReference>
<proteinExistence type="predicted"/>
<dbReference type="InterPro" id="IPR003593">
    <property type="entry name" value="AAA+_ATPase"/>
</dbReference>
<dbReference type="InterPro" id="IPR003439">
    <property type="entry name" value="ABC_transporter-like_ATP-bd"/>
</dbReference>
<dbReference type="GO" id="GO:1990060">
    <property type="term" value="C:maltose transport complex"/>
    <property type="evidence" value="ECO:0007669"/>
    <property type="project" value="TreeGrafter"/>
</dbReference>
<evidence type="ECO:0000256" key="7">
    <source>
        <dbReference type="ARBA" id="ARBA00023136"/>
    </source>
</evidence>
<dbReference type="GO" id="GO:0055052">
    <property type="term" value="C:ATP-binding cassette (ABC) transporter complex, substrate-binding subunit-containing"/>
    <property type="evidence" value="ECO:0007669"/>
    <property type="project" value="TreeGrafter"/>
</dbReference>
<keyword evidence="7" id="KW-0472">Membrane</keyword>
<dbReference type="InterPro" id="IPR008995">
    <property type="entry name" value="Mo/tungstate-bd_C_term_dom"/>
</dbReference>
<keyword evidence="2" id="KW-1003">Cell membrane</keyword>
<dbReference type="PROSITE" id="PS50893">
    <property type="entry name" value="ABC_TRANSPORTER_2"/>
    <property type="match status" value="1"/>
</dbReference>
<dbReference type="GO" id="GO:0005524">
    <property type="term" value="F:ATP binding"/>
    <property type="evidence" value="ECO:0007669"/>
    <property type="project" value="UniProtKB-KW"/>
</dbReference>